<evidence type="ECO:0000259" key="6">
    <source>
        <dbReference type="PROSITE" id="PS51755"/>
    </source>
</evidence>
<dbReference type="InterPro" id="IPR036388">
    <property type="entry name" value="WH-like_DNA-bd_sf"/>
</dbReference>
<feature type="DNA-binding region" description="OmpR/PhoB-type" evidence="5">
    <location>
        <begin position="48"/>
        <end position="144"/>
    </location>
</feature>
<dbReference type="InterPro" id="IPR016032">
    <property type="entry name" value="Sig_transdc_resp-reg_C-effctor"/>
</dbReference>
<keyword evidence="1" id="KW-0597">Phosphoprotein</keyword>
<dbReference type="EMBL" id="JAVDYC010000001">
    <property type="protein sequence ID" value="MDR7320169.1"/>
    <property type="molecule type" value="Genomic_DNA"/>
</dbReference>
<dbReference type="Pfam" id="PF00486">
    <property type="entry name" value="Trans_reg_C"/>
    <property type="match status" value="1"/>
</dbReference>
<dbReference type="CDD" id="cd00383">
    <property type="entry name" value="trans_reg_C"/>
    <property type="match status" value="1"/>
</dbReference>
<evidence type="ECO:0000256" key="1">
    <source>
        <dbReference type="ARBA" id="ARBA00022553"/>
    </source>
</evidence>
<keyword evidence="4" id="KW-0804">Transcription</keyword>
<dbReference type="AlphaFoldDB" id="A0AAE3ZK74"/>
<evidence type="ECO:0000313" key="7">
    <source>
        <dbReference type="EMBL" id="MDR7320169.1"/>
    </source>
</evidence>
<comment type="caution">
    <text evidence="7">The sequence shown here is derived from an EMBL/GenBank/DDBJ whole genome shotgun (WGS) entry which is preliminary data.</text>
</comment>
<evidence type="ECO:0000256" key="3">
    <source>
        <dbReference type="ARBA" id="ARBA00023125"/>
    </source>
</evidence>
<dbReference type="GO" id="GO:0032993">
    <property type="term" value="C:protein-DNA complex"/>
    <property type="evidence" value="ECO:0007669"/>
    <property type="project" value="TreeGrafter"/>
</dbReference>
<sequence length="151" mass="16465">MKTMDVAVEPGAAGASELVVSVRVRLGDAGLTPEAERVIRLLQSIAAHDVPAGGDGVLVLDPMARLAMRDGRELPLTRLEFELLHFLARHPKRAFSRRELLENLWPGEQIGGRTVDVHVRRLRLKAGNAPLVSTLRGFGYRLHPAAKVALA</sequence>
<dbReference type="Gene3D" id="1.10.10.10">
    <property type="entry name" value="Winged helix-like DNA-binding domain superfamily/Winged helix DNA-binding domain"/>
    <property type="match status" value="1"/>
</dbReference>
<protein>
    <submittedName>
        <fullName evidence="7">DNA-binding response OmpR family regulator</fullName>
    </submittedName>
</protein>
<dbReference type="Proteomes" id="UP001183629">
    <property type="component" value="Unassembled WGS sequence"/>
</dbReference>
<dbReference type="GO" id="GO:0000976">
    <property type="term" value="F:transcription cis-regulatory region binding"/>
    <property type="evidence" value="ECO:0007669"/>
    <property type="project" value="TreeGrafter"/>
</dbReference>
<name>A0AAE3ZK74_9ACTN</name>
<dbReference type="InterPro" id="IPR001867">
    <property type="entry name" value="OmpR/PhoB-type_DNA-bd"/>
</dbReference>
<feature type="domain" description="OmpR/PhoB-type" evidence="6">
    <location>
        <begin position="48"/>
        <end position="144"/>
    </location>
</feature>
<dbReference type="PANTHER" id="PTHR48111">
    <property type="entry name" value="REGULATOR OF RPOS"/>
    <property type="match status" value="1"/>
</dbReference>
<dbReference type="PROSITE" id="PS51755">
    <property type="entry name" value="OMPR_PHOB"/>
    <property type="match status" value="1"/>
</dbReference>
<dbReference type="RefSeq" id="WP_310408484.1">
    <property type="nucleotide sequence ID" value="NZ_JAVDYC010000001.1"/>
</dbReference>
<evidence type="ECO:0000256" key="2">
    <source>
        <dbReference type="ARBA" id="ARBA00023015"/>
    </source>
</evidence>
<keyword evidence="2" id="KW-0805">Transcription regulation</keyword>
<accession>A0AAE3ZK74</accession>
<keyword evidence="8" id="KW-1185">Reference proteome</keyword>
<dbReference type="GO" id="GO:0006355">
    <property type="term" value="P:regulation of DNA-templated transcription"/>
    <property type="evidence" value="ECO:0007669"/>
    <property type="project" value="InterPro"/>
</dbReference>
<dbReference type="InterPro" id="IPR039420">
    <property type="entry name" value="WalR-like"/>
</dbReference>
<dbReference type="GO" id="GO:0000156">
    <property type="term" value="F:phosphorelay response regulator activity"/>
    <property type="evidence" value="ECO:0007669"/>
    <property type="project" value="TreeGrafter"/>
</dbReference>
<reference evidence="7 8" key="1">
    <citation type="submission" date="2023-07" db="EMBL/GenBank/DDBJ databases">
        <title>Sequencing the genomes of 1000 actinobacteria strains.</title>
        <authorList>
            <person name="Klenk H.-P."/>
        </authorList>
    </citation>
    <scope>NUCLEOTIDE SEQUENCE [LARGE SCALE GENOMIC DNA]</scope>
    <source>
        <strain evidence="7 8">DSM 44711</strain>
    </source>
</reference>
<evidence type="ECO:0000256" key="5">
    <source>
        <dbReference type="PROSITE-ProRule" id="PRU01091"/>
    </source>
</evidence>
<proteinExistence type="predicted"/>
<dbReference type="PANTHER" id="PTHR48111:SF4">
    <property type="entry name" value="DNA-BINDING DUAL TRANSCRIPTIONAL REGULATOR OMPR"/>
    <property type="match status" value="1"/>
</dbReference>
<keyword evidence="3 5" id="KW-0238">DNA-binding</keyword>
<gene>
    <name evidence="7" type="ORF">J2S44_000419</name>
</gene>
<organism evidence="7 8">
    <name type="scientific">Catenuloplanes niger</name>
    <dbReference type="NCBI Taxonomy" id="587534"/>
    <lineage>
        <taxon>Bacteria</taxon>
        <taxon>Bacillati</taxon>
        <taxon>Actinomycetota</taxon>
        <taxon>Actinomycetes</taxon>
        <taxon>Micromonosporales</taxon>
        <taxon>Micromonosporaceae</taxon>
        <taxon>Catenuloplanes</taxon>
    </lineage>
</organism>
<evidence type="ECO:0000256" key="4">
    <source>
        <dbReference type="ARBA" id="ARBA00023163"/>
    </source>
</evidence>
<dbReference type="SUPFAM" id="SSF46894">
    <property type="entry name" value="C-terminal effector domain of the bipartite response regulators"/>
    <property type="match status" value="1"/>
</dbReference>
<evidence type="ECO:0000313" key="8">
    <source>
        <dbReference type="Proteomes" id="UP001183629"/>
    </source>
</evidence>
<dbReference type="SMART" id="SM00862">
    <property type="entry name" value="Trans_reg_C"/>
    <property type="match status" value="1"/>
</dbReference>
<dbReference type="GO" id="GO:0005829">
    <property type="term" value="C:cytosol"/>
    <property type="evidence" value="ECO:0007669"/>
    <property type="project" value="TreeGrafter"/>
</dbReference>